<evidence type="ECO:0000259" key="12">
    <source>
        <dbReference type="PROSITE" id="PS51384"/>
    </source>
</evidence>
<comment type="similarity">
    <text evidence="10">Belongs to the globin family.</text>
</comment>
<gene>
    <name evidence="13" type="ORF">BJ981_001068</name>
</gene>
<dbReference type="GO" id="GO:0008941">
    <property type="term" value="F:nitric oxide dioxygenase NAD(P)H activity"/>
    <property type="evidence" value="ECO:0007669"/>
    <property type="project" value="UniProtKB-EC"/>
</dbReference>
<protein>
    <recommendedName>
        <fullName evidence="2">nitric oxide dioxygenase</fullName>
        <ecNumber evidence="2">1.14.12.17</ecNumber>
    </recommendedName>
</protein>
<dbReference type="PANTHER" id="PTHR43396">
    <property type="entry name" value="FLAVOHEMOPROTEIN"/>
    <property type="match status" value="1"/>
</dbReference>
<dbReference type="EC" id="1.14.12.17" evidence="2"/>
<name>A0A7W8Z0T3_9ACTN</name>
<evidence type="ECO:0000256" key="7">
    <source>
        <dbReference type="ARBA" id="ARBA00023027"/>
    </source>
</evidence>
<dbReference type="PROSITE" id="PS01033">
    <property type="entry name" value="GLOBIN"/>
    <property type="match status" value="1"/>
</dbReference>
<dbReference type="Pfam" id="PF00042">
    <property type="entry name" value="Globin"/>
    <property type="match status" value="1"/>
</dbReference>
<dbReference type="SUPFAM" id="SSF63380">
    <property type="entry name" value="Riboflavin synthase domain-like"/>
    <property type="match status" value="1"/>
</dbReference>
<evidence type="ECO:0000256" key="6">
    <source>
        <dbReference type="ARBA" id="ARBA00023004"/>
    </source>
</evidence>
<dbReference type="FunFam" id="1.10.490.10:FF:000003">
    <property type="entry name" value="Flavohemoprotein"/>
    <property type="match status" value="1"/>
</dbReference>
<evidence type="ECO:0000256" key="9">
    <source>
        <dbReference type="ARBA" id="ARBA00049433"/>
    </source>
</evidence>
<keyword evidence="4 10" id="KW-0561">Oxygen transport</keyword>
<keyword evidence="10" id="KW-0813">Transport</keyword>
<keyword evidence="5" id="KW-0479">Metal-binding</keyword>
<dbReference type="PROSITE" id="PS51384">
    <property type="entry name" value="FAD_FR"/>
    <property type="match status" value="1"/>
</dbReference>
<comment type="catalytic activity">
    <reaction evidence="9">
        <text>2 nitric oxide + NADPH + 2 O2 = 2 nitrate + NADP(+) + H(+)</text>
        <dbReference type="Rhea" id="RHEA:19465"/>
        <dbReference type="ChEBI" id="CHEBI:15378"/>
        <dbReference type="ChEBI" id="CHEBI:15379"/>
        <dbReference type="ChEBI" id="CHEBI:16480"/>
        <dbReference type="ChEBI" id="CHEBI:17632"/>
        <dbReference type="ChEBI" id="CHEBI:57783"/>
        <dbReference type="ChEBI" id="CHEBI:58349"/>
        <dbReference type="EC" id="1.14.12.17"/>
    </reaction>
</comment>
<evidence type="ECO:0000256" key="1">
    <source>
        <dbReference type="ARBA" id="ARBA00006401"/>
    </source>
</evidence>
<keyword evidence="13" id="KW-0560">Oxidoreductase</keyword>
<proteinExistence type="inferred from homology"/>
<dbReference type="EMBL" id="JACHBR010000001">
    <property type="protein sequence ID" value="MBB5625369.1"/>
    <property type="molecule type" value="Genomic_DNA"/>
</dbReference>
<organism evidence="13 14">
    <name type="scientific">Sphaerisporangium krabiense</name>
    <dbReference type="NCBI Taxonomy" id="763782"/>
    <lineage>
        <taxon>Bacteria</taxon>
        <taxon>Bacillati</taxon>
        <taxon>Actinomycetota</taxon>
        <taxon>Actinomycetes</taxon>
        <taxon>Streptosporangiales</taxon>
        <taxon>Streptosporangiaceae</taxon>
        <taxon>Sphaerisporangium</taxon>
    </lineage>
</organism>
<dbReference type="InterPro" id="IPR001433">
    <property type="entry name" value="OxRdtase_FAD/NAD-bd"/>
</dbReference>
<comment type="catalytic activity">
    <reaction evidence="8">
        <text>2 nitric oxide + NADH + 2 O2 = 2 nitrate + NAD(+) + H(+)</text>
        <dbReference type="Rhea" id="RHEA:19469"/>
        <dbReference type="ChEBI" id="CHEBI:15378"/>
        <dbReference type="ChEBI" id="CHEBI:15379"/>
        <dbReference type="ChEBI" id="CHEBI:16480"/>
        <dbReference type="ChEBI" id="CHEBI:17632"/>
        <dbReference type="ChEBI" id="CHEBI:57540"/>
        <dbReference type="ChEBI" id="CHEBI:57945"/>
        <dbReference type="EC" id="1.14.12.17"/>
    </reaction>
</comment>
<dbReference type="GO" id="GO:0005344">
    <property type="term" value="F:oxygen carrier activity"/>
    <property type="evidence" value="ECO:0007669"/>
    <property type="project" value="UniProtKB-KW"/>
</dbReference>
<dbReference type="GO" id="GO:0020037">
    <property type="term" value="F:heme binding"/>
    <property type="evidence" value="ECO:0007669"/>
    <property type="project" value="InterPro"/>
</dbReference>
<sequence length="410" mass="44741">MLTEQSAAVVRATLPVVAEHIEQITPVFYHRIFTAHPELLRDLFNRGNQANAAQSRALARSIATFASMLVEHPDRRPDEMLARIAHKHASLGVTPDQYPIVRRHLFAAIADVLGDAVTEEVAAAWDEVYWLMAGALIALEARLYARAGVTGGDVWRPWEVVGRTEETPDVATFALRPADGGPVPPFRPGQYVSVQVELPDGARQIRQYSLSCAPGGADRWISVKRVTGDPAGEVSNWLHANVRENDLLTVSAPFGDVVLDDTDSPLLLASAGIGCTPMISMLAHLAASGATRPVTVVHADRSERTHPFRADLGRLTEKIPHAVTHVWYEHPEGPWPAERVGLADLSDIEIPHDTRAYLCGPVPFMRSVRTQLLRRGVPASRVHYEVFGPDLGLERDGQTIGSSASMTSNS</sequence>
<dbReference type="InterPro" id="IPR017938">
    <property type="entry name" value="Riboflavin_synthase-like_b-brl"/>
</dbReference>
<feature type="domain" description="Globin" evidence="11">
    <location>
        <begin position="1"/>
        <end position="141"/>
    </location>
</feature>
<accession>A0A7W8Z0T3</accession>
<dbReference type="CDD" id="cd14782">
    <property type="entry name" value="FHb-globin_2"/>
    <property type="match status" value="1"/>
</dbReference>
<dbReference type="InterPro" id="IPR012292">
    <property type="entry name" value="Globin/Proto"/>
</dbReference>
<dbReference type="GO" id="GO:0046872">
    <property type="term" value="F:metal ion binding"/>
    <property type="evidence" value="ECO:0007669"/>
    <property type="project" value="UniProtKB-KW"/>
</dbReference>
<dbReference type="Gene3D" id="3.40.50.80">
    <property type="entry name" value="Nucleotide-binding domain of ferredoxin-NADP reductase (FNR) module"/>
    <property type="match status" value="1"/>
</dbReference>
<dbReference type="AlphaFoldDB" id="A0A7W8Z0T3"/>
<dbReference type="GO" id="GO:0071949">
    <property type="term" value="F:FAD binding"/>
    <property type="evidence" value="ECO:0007669"/>
    <property type="project" value="TreeGrafter"/>
</dbReference>
<dbReference type="Gene3D" id="1.10.490.10">
    <property type="entry name" value="Globins"/>
    <property type="match status" value="1"/>
</dbReference>
<dbReference type="Gene3D" id="2.40.30.10">
    <property type="entry name" value="Translation factors"/>
    <property type="match status" value="1"/>
</dbReference>
<evidence type="ECO:0000256" key="5">
    <source>
        <dbReference type="ARBA" id="ARBA00022723"/>
    </source>
</evidence>
<keyword evidence="3 10" id="KW-0349">Heme</keyword>
<evidence type="ECO:0000256" key="10">
    <source>
        <dbReference type="RuleBase" id="RU000356"/>
    </source>
</evidence>
<dbReference type="GO" id="GO:0071500">
    <property type="term" value="P:cellular response to nitrosative stress"/>
    <property type="evidence" value="ECO:0007669"/>
    <property type="project" value="TreeGrafter"/>
</dbReference>
<evidence type="ECO:0000259" key="11">
    <source>
        <dbReference type="PROSITE" id="PS01033"/>
    </source>
</evidence>
<dbReference type="GO" id="GO:0019825">
    <property type="term" value="F:oxygen binding"/>
    <property type="evidence" value="ECO:0007669"/>
    <property type="project" value="InterPro"/>
</dbReference>
<keyword evidence="6" id="KW-0408">Iron</keyword>
<dbReference type="InterPro" id="IPR000971">
    <property type="entry name" value="Globin"/>
</dbReference>
<dbReference type="InterPro" id="IPR009050">
    <property type="entry name" value="Globin-like_sf"/>
</dbReference>
<dbReference type="Pfam" id="PF00175">
    <property type="entry name" value="NAD_binding_1"/>
    <property type="match status" value="1"/>
</dbReference>
<evidence type="ECO:0000256" key="4">
    <source>
        <dbReference type="ARBA" id="ARBA00022621"/>
    </source>
</evidence>
<dbReference type="CDD" id="cd06184">
    <property type="entry name" value="flavohem_like_fad_nad_binding"/>
    <property type="match status" value="1"/>
</dbReference>
<dbReference type="GO" id="GO:0046210">
    <property type="term" value="P:nitric oxide catabolic process"/>
    <property type="evidence" value="ECO:0007669"/>
    <property type="project" value="TreeGrafter"/>
</dbReference>
<dbReference type="PANTHER" id="PTHR43396:SF3">
    <property type="entry name" value="FLAVOHEMOPROTEIN"/>
    <property type="match status" value="1"/>
</dbReference>
<dbReference type="RefSeq" id="WP_184608606.1">
    <property type="nucleotide sequence ID" value="NZ_BOOS01000032.1"/>
</dbReference>
<evidence type="ECO:0000313" key="14">
    <source>
        <dbReference type="Proteomes" id="UP000588112"/>
    </source>
</evidence>
<reference evidence="13 14" key="1">
    <citation type="submission" date="2020-08" db="EMBL/GenBank/DDBJ databases">
        <title>Sequencing the genomes of 1000 actinobacteria strains.</title>
        <authorList>
            <person name="Klenk H.-P."/>
        </authorList>
    </citation>
    <scope>NUCLEOTIDE SEQUENCE [LARGE SCALE GENOMIC DNA]</scope>
    <source>
        <strain evidence="13 14">DSM 45790</strain>
    </source>
</reference>
<evidence type="ECO:0000256" key="3">
    <source>
        <dbReference type="ARBA" id="ARBA00022617"/>
    </source>
</evidence>
<dbReference type="PRINTS" id="PR00410">
    <property type="entry name" value="PHEHYDRXLASE"/>
</dbReference>
<comment type="similarity">
    <text evidence="1">In the C-terminal section; belongs to the flavoprotein pyridine nucleotide cytochrome reductase family.</text>
</comment>
<keyword evidence="7" id="KW-0520">NAD</keyword>
<keyword evidence="13" id="KW-0223">Dioxygenase</keyword>
<dbReference type="InterPro" id="IPR039261">
    <property type="entry name" value="FNR_nucleotide-bd"/>
</dbReference>
<keyword evidence="14" id="KW-1185">Reference proteome</keyword>
<evidence type="ECO:0000256" key="8">
    <source>
        <dbReference type="ARBA" id="ARBA00048649"/>
    </source>
</evidence>
<dbReference type="GO" id="GO:0051537">
    <property type="term" value="F:2 iron, 2 sulfur cluster binding"/>
    <property type="evidence" value="ECO:0007669"/>
    <property type="project" value="UniProtKB-KW"/>
</dbReference>
<evidence type="ECO:0000256" key="2">
    <source>
        <dbReference type="ARBA" id="ARBA00012229"/>
    </source>
</evidence>
<dbReference type="Proteomes" id="UP000588112">
    <property type="component" value="Unassembled WGS sequence"/>
</dbReference>
<comment type="caution">
    <text evidence="13">The sequence shown here is derived from an EMBL/GenBank/DDBJ whole genome shotgun (WGS) entry which is preliminary data.</text>
</comment>
<feature type="domain" description="FAD-binding FR-type" evidence="12">
    <location>
        <begin position="153"/>
        <end position="260"/>
    </location>
</feature>
<dbReference type="SUPFAM" id="SSF52343">
    <property type="entry name" value="Ferredoxin reductase-like, C-terminal NADP-linked domain"/>
    <property type="match status" value="1"/>
</dbReference>
<dbReference type="InterPro" id="IPR017927">
    <property type="entry name" value="FAD-bd_FR_type"/>
</dbReference>
<evidence type="ECO:0000313" key="13">
    <source>
        <dbReference type="EMBL" id="MBB5625369.1"/>
    </source>
</evidence>
<dbReference type="SUPFAM" id="SSF46458">
    <property type="entry name" value="Globin-like"/>
    <property type="match status" value="1"/>
</dbReference>